<feature type="compositionally biased region" description="Polar residues" evidence="11">
    <location>
        <begin position="312"/>
        <end position="327"/>
    </location>
</feature>
<comment type="caution">
    <text evidence="14">The sequence shown here is derived from an EMBL/GenBank/DDBJ whole genome shotgun (WGS) entry which is preliminary data.</text>
</comment>
<name>A0AAN8KJC6_9TELE</name>
<dbReference type="GO" id="GO:0007166">
    <property type="term" value="P:cell surface receptor signaling pathway"/>
    <property type="evidence" value="ECO:0007669"/>
    <property type="project" value="TreeGrafter"/>
</dbReference>
<evidence type="ECO:0000256" key="5">
    <source>
        <dbReference type="ARBA" id="ARBA00022989"/>
    </source>
</evidence>
<keyword evidence="15" id="KW-1185">Reference proteome</keyword>
<evidence type="ECO:0000256" key="12">
    <source>
        <dbReference type="SAM" id="Phobius"/>
    </source>
</evidence>
<keyword evidence="8" id="KW-0675">Receptor</keyword>
<evidence type="ECO:0000256" key="7">
    <source>
        <dbReference type="ARBA" id="ARBA00023157"/>
    </source>
</evidence>
<dbReference type="GO" id="GO:0031295">
    <property type="term" value="P:T cell costimulation"/>
    <property type="evidence" value="ECO:0007669"/>
    <property type="project" value="TreeGrafter"/>
</dbReference>
<keyword evidence="6 12" id="KW-0472">Membrane</keyword>
<evidence type="ECO:0000256" key="2">
    <source>
        <dbReference type="ARBA" id="ARBA00022475"/>
    </source>
</evidence>
<dbReference type="InterPro" id="IPR051713">
    <property type="entry name" value="T-cell_Activation_Regulation"/>
</dbReference>
<keyword evidence="9" id="KW-0325">Glycoprotein</keyword>
<dbReference type="InterPro" id="IPR007110">
    <property type="entry name" value="Ig-like_dom"/>
</dbReference>
<dbReference type="InterPro" id="IPR013162">
    <property type="entry name" value="CD80_C2-set"/>
</dbReference>
<feature type="domain" description="Ig-like" evidence="13">
    <location>
        <begin position="168"/>
        <end position="240"/>
    </location>
</feature>
<dbReference type="GO" id="GO:0006955">
    <property type="term" value="P:immune response"/>
    <property type="evidence" value="ECO:0007669"/>
    <property type="project" value="TreeGrafter"/>
</dbReference>
<evidence type="ECO:0000256" key="4">
    <source>
        <dbReference type="ARBA" id="ARBA00022729"/>
    </source>
</evidence>
<keyword evidence="4" id="KW-0732">Signal</keyword>
<dbReference type="GO" id="GO:0042130">
    <property type="term" value="P:negative regulation of T cell proliferation"/>
    <property type="evidence" value="ECO:0007669"/>
    <property type="project" value="TreeGrafter"/>
</dbReference>
<protein>
    <recommendedName>
        <fullName evidence="13">Ig-like domain-containing protein</fullName>
    </recommendedName>
</protein>
<sequence>MHVIERSRIISESIFSLHGISTLIFIYLLLAPVASEHLVTGIIGASILLPCDLNLSINPARLRFHWQDHSDVVLYSFNKGVEQEYQNKLYTNRTNAFQVEMSSGNISIKLSQVTPQDNKNTYWALASLFDSNDQHIHVTKVCQTTLLVAARFLTPKLTVNYKEMNAMCLTQGGYPKPKVTWTIQDLSQPQNCTLDPREVQTNITLDPESGLYTVWSQVNFTENQSVTCQVFNPILRETVSNTTIICTSKVQEGLSIGVIVGIKLLMLICVGGIIFPVYKQCCGTSGGEDTENGVAAGSSGFATGGDEERSNLMASTTSQALENSSFV</sequence>
<accession>A0AAN8KJC6</accession>
<reference evidence="14 15" key="1">
    <citation type="submission" date="2021-04" db="EMBL/GenBank/DDBJ databases">
        <authorList>
            <person name="De Guttry C."/>
            <person name="Zahm M."/>
            <person name="Klopp C."/>
            <person name="Cabau C."/>
            <person name="Louis A."/>
            <person name="Berthelot C."/>
            <person name="Parey E."/>
            <person name="Roest Crollius H."/>
            <person name="Montfort J."/>
            <person name="Robinson-Rechavi M."/>
            <person name="Bucao C."/>
            <person name="Bouchez O."/>
            <person name="Gislard M."/>
            <person name="Lluch J."/>
            <person name="Milhes M."/>
            <person name="Lampietro C."/>
            <person name="Lopez Roques C."/>
            <person name="Donnadieu C."/>
            <person name="Braasch I."/>
            <person name="Desvignes T."/>
            <person name="Postlethwait J."/>
            <person name="Bobe J."/>
            <person name="Wedekind C."/>
            <person name="Guiguen Y."/>
        </authorList>
    </citation>
    <scope>NUCLEOTIDE SEQUENCE [LARGE SCALE GENOMIC DNA]</scope>
    <source>
        <strain evidence="14">Cs_M1</strain>
        <tissue evidence="14">Blood</tissue>
    </source>
</reference>
<keyword evidence="3 12" id="KW-0812">Transmembrane</keyword>
<keyword evidence="2" id="KW-1003">Cell membrane</keyword>
<dbReference type="Pfam" id="PF08205">
    <property type="entry name" value="C2-set_2"/>
    <property type="match status" value="1"/>
</dbReference>
<dbReference type="SUPFAM" id="SSF48726">
    <property type="entry name" value="Immunoglobulin"/>
    <property type="match status" value="1"/>
</dbReference>
<evidence type="ECO:0000313" key="14">
    <source>
        <dbReference type="EMBL" id="KAK6292568.1"/>
    </source>
</evidence>
<evidence type="ECO:0000313" key="15">
    <source>
        <dbReference type="Proteomes" id="UP001356427"/>
    </source>
</evidence>
<feature type="transmembrane region" description="Helical" evidence="12">
    <location>
        <begin position="12"/>
        <end position="31"/>
    </location>
</feature>
<gene>
    <name evidence="14" type="ORF">J4Q44_G00371520</name>
</gene>
<feature type="transmembrane region" description="Helical" evidence="12">
    <location>
        <begin position="254"/>
        <end position="278"/>
    </location>
</feature>
<dbReference type="InterPro" id="IPR036179">
    <property type="entry name" value="Ig-like_dom_sf"/>
</dbReference>
<dbReference type="PROSITE" id="PS50835">
    <property type="entry name" value="IG_LIKE"/>
    <property type="match status" value="1"/>
</dbReference>
<dbReference type="GO" id="GO:0071222">
    <property type="term" value="P:cellular response to lipopolysaccharide"/>
    <property type="evidence" value="ECO:0007669"/>
    <property type="project" value="TreeGrafter"/>
</dbReference>
<evidence type="ECO:0000256" key="11">
    <source>
        <dbReference type="SAM" id="MobiDB-lite"/>
    </source>
</evidence>
<evidence type="ECO:0000256" key="9">
    <source>
        <dbReference type="ARBA" id="ARBA00023180"/>
    </source>
</evidence>
<dbReference type="InterPro" id="IPR013783">
    <property type="entry name" value="Ig-like_fold"/>
</dbReference>
<dbReference type="AlphaFoldDB" id="A0AAN8KJC6"/>
<keyword evidence="10" id="KW-0393">Immunoglobulin domain</keyword>
<dbReference type="PANTHER" id="PTHR25466:SF14">
    <property type="entry name" value="BUTYROPHILIN SUBFAMILY 2 MEMBER A2-LIKE-RELATED"/>
    <property type="match status" value="1"/>
</dbReference>
<keyword evidence="5 12" id="KW-1133">Transmembrane helix</keyword>
<dbReference type="Gene3D" id="2.60.40.10">
    <property type="entry name" value="Immunoglobulins"/>
    <property type="match status" value="2"/>
</dbReference>
<evidence type="ECO:0000259" key="13">
    <source>
        <dbReference type="PROSITE" id="PS50835"/>
    </source>
</evidence>
<comment type="subcellular location">
    <subcellularLocation>
        <location evidence="1">Cell membrane</location>
        <topology evidence="1">Single-pass type I membrane protein</topology>
    </subcellularLocation>
</comment>
<dbReference type="GO" id="GO:0009897">
    <property type="term" value="C:external side of plasma membrane"/>
    <property type="evidence" value="ECO:0007669"/>
    <property type="project" value="TreeGrafter"/>
</dbReference>
<evidence type="ECO:0000256" key="6">
    <source>
        <dbReference type="ARBA" id="ARBA00023136"/>
    </source>
</evidence>
<evidence type="ECO:0000256" key="1">
    <source>
        <dbReference type="ARBA" id="ARBA00004251"/>
    </source>
</evidence>
<evidence type="ECO:0000256" key="10">
    <source>
        <dbReference type="ARBA" id="ARBA00023319"/>
    </source>
</evidence>
<dbReference type="PANTHER" id="PTHR25466">
    <property type="entry name" value="T-LYMPHOCYTE ACTIVATION ANTIGEN"/>
    <property type="match status" value="1"/>
</dbReference>
<dbReference type="GO" id="GO:0042102">
    <property type="term" value="P:positive regulation of T cell proliferation"/>
    <property type="evidence" value="ECO:0007669"/>
    <property type="project" value="TreeGrafter"/>
</dbReference>
<evidence type="ECO:0000256" key="3">
    <source>
        <dbReference type="ARBA" id="ARBA00022692"/>
    </source>
</evidence>
<dbReference type="EMBL" id="JAGTTL010000038">
    <property type="protein sequence ID" value="KAK6292568.1"/>
    <property type="molecule type" value="Genomic_DNA"/>
</dbReference>
<proteinExistence type="predicted"/>
<evidence type="ECO:0000256" key="8">
    <source>
        <dbReference type="ARBA" id="ARBA00023170"/>
    </source>
</evidence>
<keyword evidence="7" id="KW-1015">Disulfide bond</keyword>
<dbReference type="Proteomes" id="UP001356427">
    <property type="component" value="Unassembled WGS sequence"/>
</dbReference>
<organism evidence="14 15">
    <name type="scientific">Coregonus suidteri</name>
    <dbReference type="NCBI Taxonomy" id="861788"/>
    <lineage>
        <taxon>Eukaryota</taxon>
        <taxon>Metazoa</taxon>
        <taxon>Chordata</taxon>
        <taxon>Craniata</taxon>
        <taxon>Vertebrata</taxon>
        <taxon>Euteleostomi</taxon>
        <taxon>Actinopterygii</taxon>
        <taxon>Neopterygii</taxon>
        <taxon>Teleostei</taxon>
        <taxon>Protacanthopterygii</taxon>
        <taxon>Salmoniformes</taxon>
        <taxon>Salmonidae</taxon>
        <taxon>Coregoninae</taxon>
        <taxon>Coregonus</taxon>
    </lineage>
</organism>
<feature type="region of interest" description="Disordered" evidence="11">
    <location>
        <begin position="293"/>
        <end position="327"/>
    </location>
</feature>